<dbReference type="EMBL" id="JABBWG010000020">
    <property type="protein sequence ID" value="KAG1814780.1"/>
    <property type="molecule type" value="Genomic_DNA"/>
</dbReference>
<accession>A0A9P7JCT1</accession>
<name>A0A9P7JCT1_9AGAM</name>
<gene>
    <name evidence="2" type="ORF">BJ212DRAFT_1362160</name>
</gene>
<dbReference type="GeneID" id="64629954"/>
<organism evidence="2 3">
    <name type="scientific">Suillus subaureus</name>
    <dbReference type="NCBI Taxonomy" id="48587"/>
    <lineage>
        <taxon>Eukaryota</taxon>
        <taxon>Fungi</taxon>
        <taxon>Dikarya</taxon>
        <taxon>Basidiomycota</taxon>
        <taxon>Agaricomycotina</taxon>
        <taxon>Agaricomycetes</taxon>
        <taxon>Agaricomycetidae</taxon>
        <taxon>Boletales</taxon>
        <taxon>Suillineae</taxon>
        <taxon>Suillaceae</taxon>
        <taxon>Suillus</taxon>
    </lineage>
</organism>
<proteinExistence type="predicted"/>
<dbReference type="AlphaFoldDB" id="A0A9P7JCT1"/>
<dbReference type="OrthoDB" id="2610860at2759"/>
<protein>
    <submittedName>
        <fullName evidence="2">Uncharacterized protein</fullName>
    </submittedName>
</protein>
<dbReference type="RefSeq" id="XP_041192116.1">
    <property type="nucleotide sequence ID" value="XM_041335937.1"/>
</dbReference>
<dbReference type="Proteomes" id="UP000807769">
    <property type="component" value="Unassembled WGS sequence"/>
</dbReference>
<evidence type="ECO:0000256" key="1">
    <source>
        <dbReference type="SAM" id="MobiDB-lite"/>
    </source>
</evidence>
<keyword evidence="3" id="KW-1185">Reference proteome</keyword>
<evidence type="ECO:0000313" key="3">
    <source>
        <dbReference type="Proteomes" id="UP000807769"/>
    </source>
</evidence>
<feature type="region of interest" description="Disordered" evidence="1">
    <location>
        <begin position="1"/>
        <end position="21"/>
    </location>
</feature>
<comment type="caution">
    <text evidence="2">The sequence shown here is derived from an EMBL/GenBank/DDBJ whole genome shotgun (WGS) entry which is preliminary data.</text>
</comment>
<sequence>MKSLPRTTPPPRTPAFALSGRKDDPVLKTEGVLQQELLALFRTSNPGNIKYYWYSLWAHTSTDLAADVPNLLVAPQFPVWFVPEWQRR</sequence>
<reference evidence="2" key="1">
    <citation type="journal article" date="2020" name="New Phytol.">
        <title>Comparative genomics reveals dynamic genome evolution in host specialist ectomycorrhizal fungi.</title>
        <authorList>
            <person name="Lofgren L.A."/>
            <person name="Nguyen N.H."/>
            <person name="Vilgalys R."/>
            <person name="Ruytinx J."/>
            <person name="Liao H.L."/>
            <person name="Branco S."/>
            <person name="Kuo A."/>
            <person name="LaButti K."/>
            <person name="Lipzen A."/>
            <person name="Andreopoulos W."/>
            <person name="Pangilinan J."/>
            <person name="Riley R."/>
            <person name="Hundley H."/>
            <person name="Na H."/>
            <person name="Barry K."/>
            <person name="Grigoriev I.V."/>
            <person name="Stajich J.E."/>
            <person name="Kennedy P.G."/>
        </authorList>
    </citation>
    <scope>NUCLEOTIDE SEQUENCE</scope>
    <source>
        <strain evidence="2">MN1</strain>
    </source>
</reference>
<evidence type="ECO:0000313" key="2">
    <source>
        <dbReference type="EMBL" id="KAG1814780.1"/>
    </source>
</evidence>